<dbReference type="STRING" id="144197.ENSSPAP00000008017"/>
<evidence type="ECO:0000259" key="1">
    <source>
        <dbReference type="PROSITE" id="PS50994"/>
    </source>
</evidence>
<dbReference type="Ensembl" id="ENSSPAT00000008172.1">
    <property type="protein sequence ID" value="ENSSPAP00000008017.1"/>
    <property type="gene ID" value="ENSSPAG00000006134.1"/>
</dbReference>
<dbReference type="PANTHER" id="PTHR37984:SF15">
    <property type="entry name" value="INTEGRASE CATALYTIC DOMAIN-CONTAINING PROTEIN"/>
    <property type="match status" value="1"/>
</dbReference>
<dbReference type="PANTHER" id="PTHR37984">
    <property type="entry name" value="PROTEIN CBG26694"/>
    <property type="match status" value="1"/>
</dbReference>
<dbReference type="AlphaFoldDB" id="A0A3B5A2A5"/>
<accession>A0A3B5A2A5</accession>
<dbReference type="GO" id="GO:0015074">
    <property type="term" value="P:DNA integration"/>
    <property type="evidence" value="ECO:0007669"/>
    <property type="project" value="InterPro"/>
</dbReference>
<protein>
    <recommendedName>
        <fullName evidence="1">Integrase catalytic domain-containing protein</fullName>
    </recommendedName>
</protein>
<dbReference type="PROSITE" id="PS50994">
    <property type="entry name" value="INTEGRASE"/>
    <property type="match status" value="1"/>
</dbReference>
<dbReference type="GO" id="GO:0003676">
    <property type="term" value="F:nucleic acid binding"/>
    <property type="evidence" value="ECO:0007669"/>
    <property type="project" value="InterPro"/>
</dbReference>
<reference evidence="2" key="1">
    <citation type="submission" date="2023-09" db="UniProtKB">
        <authorList>
            <consortium name="Ensembl"/>
        </authorList>
    </citation>
    <scope>IDENTIFICATION</scope>
</reference>
<dbReference type="InterPro" id="IPR012337">
    <property type="entry name" value="RNaseH-like_sf"/>
</dbReference>
<proteinExistence type="predicted"/>
<dbReference type="Gene3D" id="3.30.420.10">
    <property type="entry name" value="Ribonuclease H-like superfamily/Ribonuclease H"/>
    <property type="match status" value="1"/>
</dbReference>
<name>A0A3B5A2A5_9TELE</name>
<dbReference type="Pfam" id="PF00665">
    <property type="entry name" value="rve"/>
    <property type="match status" value="1"/>
</dbReference>
<dbReference type="GeneTree" id="ENSGT01000000214408"/>
<dbReference type="InterPro" id="IPR001584">
    <property type="entry name" value="Integrase_cat-core"/>
</dbReference>
<dbReference type="InterPro" id="IPR036397">
    <property type="entry name" value="RNaseH_sf"/>
</dbReference>
<dbReference type="InterPro" id="IPR050951">
    <property type="entry name" value="Retrovirus_Pol_polyprotein"/>
</dbReference>
<evidence type="ECO:0000313" key="2">
    <source>
        <dbReference type="Ensembl" id="ENSSPAP00000008017.1"/>
    </source>
</evidence>
<sequence>MSQDMKLWTKTCLQCMCAKARPEVRIASLWGIQVTSISIFVMADLFSKYALAVPTKDQSANTTARALYSSPIQTSGSPECILTDQGAAFESAVVRELCQLYGCQTIHMTAYHPQGHGACERFNQTLLRLFPALIQVNNNTTRSTTRMTPQYVVFGRHARLPVDWVAVLSPTLESYTLQDWVKLNHKVLSHTYQAVKNHYQRGQEQDQTHYNRRVKRAPLLPGERVLVRNFRKRAKGKLAPRLTPEPFVVVTPLREDNPVYVLWPEGREGPTRTVNRNKL</sequence>
<dbReference type="SUPFAM" id="SSF53098">
    <property type="entry name" value="Ribonuclease H-like"/>
    <property type="match status" value="1"/>
</dbReference>
<feature type="domain" description="Integrase catalytic" evidence="1">
    <location>
        <begin position="18"/>
        <end position="178"/>
    </location>
</feature>
<organism evidence="2">
    <name type="scientific">Stegastes partitus</name>
    <name type="common">bicolor damselfish</name>
    <dbReference type="NCBI Taxonomy" id="144197"/>
    <lineage>
        <taxon>Eukaryota</taxon>
        <taxon>Metazoa</taxon>
        <taxon>Chordata</taxon>
        <taxon>Craniata</taxon>
        <taxon>Vertebrata</taxon>
        <taxon>Euteleostomi</taxon>
        <taxon>Actinopterygii</taxon>
        <taxon>Neopterygii</taxon>
        <taxon>Teleostei</taxon>
        <taxon>Neoteleostei</taxon>
        <taxon>Acanthomorphata</taxon>
        <taxon>Ovalentaria</taxon>
        <taxon>Pomacentridae</taxon>
        <taxon>Stegastes</taxon>
    </lineage>
</organism>